<dbReference type="Pfam" id="PF13731">
    <property type="entry name" value="WxL"/>
    <property type="match status" value="1"/>
</dbReference>
<evidence type="ECO:0000256" key="2">
    <source>
        <dbReference type="SAM" id="SignalP"/>
    </source>
</evidence>
<evidence type="ECO:0000313" key="4">
    <source>
        <dbReference type="EMBL" id="EOK09627.1"/>
    </source>
</evidence>
<evidence type="ECO:0000259" key="3">
    <source>
        <dbReference type="Pfam" id="PF13731"/>
    </source>
</evidence>
<dbReference type="Proteomes" id="UP000013638">
    <property type="component" value="Unassembled WGS sequence"/>
</dbReference>
<protein>
    <recommendedName>
        <fullName evidence="3">WxL domain-containing protein</fullName>
    </recommendedName>
</protein>
<organism evidence="4 5">
    <name type="scientific">Enterococcus faecalis ATCC 6055</name>
    <dbReference type="NCBI Taxonomy" id="1169311"/>
    <lineage>
        <taxon>Bacteria</taxon>
        <taxon>Bacillati</taxon>
        <taxon>Bacillota</taxon>
        <taxon>Bacilli</taxon>
        <taxon>Lactobacillales</taxon>
        <taxon>Enterococcaceae</taxon>
        <taxon>Enterococcus</taxon>
    </lineage>
</organism>
<dbReference type="HOGENOM" id="CLU_001757_3_1_9"/>
<feature type="domain" description="WxL" evidence="3">
    <location>
        <begin position="1150"/>
        <end position="1304"/>
    </location>
</feature>
<feature type="compositionally biased region" description="Basic and acidic residues" evidence="1">
    <location>
        <begin position="62"/>
        <end position="95"/>
    </location>
</feature>
<reference evidence="4 5" key="1">
    <citation type="submission" date="2013-02" db="EMBL/GenBank/DDBJ databases">
        <title>The Genome Sequence of Enterococcus faecalis ATCC_6055.</title>
        <authorList>
            <consortium name="The Broad Institute Genome Sequencing Platform"/>
            <consortium name="The Broad Institute Genome Sequencing Center for Infectious Disease"/>
            <person name="Earl A.M."/>
            <person name="Gilmore M.S."/>
            <person name="Lebreton F."/>
            <person name="Walker B."/>
            <person name="Young S.K."/>
            <person name="Zeng Q."/>
            <person name="Gargeya S."/>
            <person name="Fitzgerald M."/>
            <person name="Haas B."/>
            <person name="Abouelleil A."/>
            <person name="Alvarado L."/>
            <person name="Arachchi H.M."/>
            <person name="Berlin A.M."/>
            <person name="Chapman S.B."/>
            <person name="Dewar J."/>
            <person name="Goldberg J."/>
            <person name="Griggs A."/>
            <person name="Gujja S."/>
            <person name="Hansen M."/>
            <person name="Howarth C."/>
            <person name="Imamovic A."/>
            <person name="Larimer J."/>
            <person name="McCowan C."/>
            <person name="Murphy C."/>
            <person name="Neiman D."/>
            <person name="Pearson M."/>
            <person name="Priest M."/>
            <person name="Roberts A."/>
            <person name="Saif S."/>
            <person name="Shea T."/>
            <person name="Sisk P."/>
            <person name="Sykes S."/>
            <person name="Wortman J."/>
            <person name="Nusbaum C."/>
            <person name="Birren B."/>
        </authorList>
    </citation>
    <scope>NUCLEOTIDE SEQUENCE [LARGE SCALE GENOMIC DNA]</scope>
    <source>
        <strain evidence="4 5">ATCC 6055</strain>
    </source>
</reference>
<feature type="region of interest" description="Disordered" evidence="1">
    <location>
        <begin position="36"/>
        <end position="100"/>
    </location>
</feature>
<dbReference type="EMBL" id="ASDZ01000035">
    <property type="protein sequence ID" value="EOK09627.1"/>
    <property type="molecule type" value="Genomic_DNA"/>
</dbReference>
<dbReference type="PATRIC" id="fig|1169311.3.peg.2720"/>
<evidence type="ECO:0000256" key="1">
    <source>
        <dbReference type="SAM" id="MobiDB-lite"/>
    </source>
</evidence>
<feature type="signal peptide" evidence="2">
    <location>
        <begin position="1"/>
        <end position="22"/>
    </location>
</feature>
<evidence type="ECO:0000313" key="5">
    <source>
        <dbReference type="Proteomes" id="UP000013638"/>
    </source>
</evidence>
<dbReference type="InterPro" id="IPR027994">
    <property type="entry name" value="WxL_dom"/>
</dbReference>
<comment type="caution">
    <text evidence="4">The sequence shown here is derived from an EMBL/GenBank/DDBJ whole genome shotgun (WGS) entry which is preliminary data.</text>
</comment>
<proteinExistence type="predicted"/>
<accession>R3HVL3</accession>
<name>R3HVL3_ENTFL</name>
<feature type="chain" id="PRO_5039417925" description="WxL domain-containing protein" evidence="2">
    <location>
        <begin position="23"/>
        <end position="1317"/>
    </location>
</feature>
<feature type="compositionally biased region" description="Low complexity" evidence="1">
    <location>
        <begin position="50"/>
        <end position="61"/>
    </location>
</feature>
<gene>
    <name evidence="4" type="ORF">WOU_02760</name>
</gene>
<keyword evidence="2" id="KW-0732">Signal</keyword>
<sequence>MKQNKWQRLAAIGLCGSLLVNAFSGVTAVAETVTIESSPTAESSVKEETQASSETQETTTETSREEVTQETEKQAEVAVEKKEAPPVKAEQKEAEAQQEVQLTPQLPVQIQNRAIGVKAGNLASAQQQIKTLIANKNFTHANIIRFPEVIFGLAIDAENNTQIQMADFNLTANMVTMDKTSVNSIITTNVEKQAVPIVKIMSGFDITIPSISFNLNAVSRRRYLDDIILQTPKYVEDITIDAPIVYLWSSGLFNLSDFAELPPATISKIDESKFEISSYETLTEPVEGISRVNKIQHYFSYLANPASSTSVHLATFLPKNDYKLSLIYKKVTENFVDATGAKITPPTGFTQGQQTSITSNDFTYTSAKALPDTYKAGGKTYKFKGWYKGTDQTALKTTKTPSYAVTYDDQDDMTAVYEDLGETTTLPAQTFKFSFVDEQGNLVNPSGISLKGNLQEYVSDETPKIIGEIIGKDNGMVKEYTIPEKVFYGVTDTRFSFYGAKRSIFTLPKYYKSLTKNPGTYYSKTAKVYPAASIRRKNFITGVLETEIPNDLTYRDLFTMADPTQFSLAEARYNVSPTNTTFTALGMAFMRPAEGIVVISKDDSPIYYYLENRRVTENFVDATGAKITPPTGFTQGNKVVIDSENFTYTSAKALPDTYTVGDKNYKFKGWYKGTDQTALKTTKTPSYAVTYDDKDDMTAVYEEVQEITVHPGFYAEFVDEQGKAFTNPLTLSGNYTEFFRKTATSPFEATGSLYPMVGSKEATVANRYKVETKQNVLIPNDYELFSDLPTGVLNKGFALNNFDITNELKYVDKVEATTKTITLYDYETISDIGTNLLSDSATTSFTSFETVFNRETNNTFSVKARWGQSGLTRDVLPSLLFLTSANSQPRLFGFDGTSDYKQTINYKVTRKQVTENFVDATGAKITPPTGFTQGKQTPMTSNSFTYTSAKALPATYTVGDKNYKFKGWYKGTDKTALKTTKTPSYAVTYDDKDDMTAVYEEVQATAEMTVSRLLEVVSNEASMIWTVRLKNTSEVPLTNVKLAPTAKWAAGISAPTQLAVRLGNTPNKIIPVTAEQWRTGVNLGVEIPVNGEALVTVNTAKITGEPRQLLTAEMTASGNFFPVTASNFVRIQGEDQTIEPTPAEEGFISTPTFDFGKIMISGSTKQYGLKKAADYYGNGTRNPYLRIKKSQPNWQLTAQLSQLKASADSLPTSTRLLLGNADVATIENYNQVTELTNKVGITEPLALTSDGTSTPVILNNQFTGNDAYQLDFDFANVKLEVPANQGKINEKYQGTVTWNLVTGPKKNSKPPSKSLTF</sequence>
<dbReference type="RefSeq" id="WP_010829105.1">
    <property type="nucleotide sequence ID" value="NZ_KB944868.1"/>
</dbReference>